<name>A0A2V5HCX7_ASPV1</name>
<keyword evidence="3" id="KW-1185">Reference proteome</keyword>
<proteinExistence type="predicted"/>
<dbReference type="EMBL" id="KZ825116">
    <property type="protein sequence ID" value="PYI21531.1"/>
    <property type="molecule type" value="Genomic_DNA"/>
</dbReference>
<evidence type="ECO:0000313" key="3">
    <source>
        <dbReference type="Proteomes" id="UP000249829"/>
    </source>
</evidence>
<dbReference type="AlphaFoldDB" id="A0A2V5HCX7"/>
<evidence type="ECO:0000256" key="1">
    <source>
        <dbReference type="SAM" id="MobiDB-lite"/>
    </source>
</evidence>
<evidence type="ECO:0000313" key="2">
    <source>
        <dbReference type="EMBL" id="PYI21531.1"/>
    </source>
</evidence>
<reference evidence="2 3" key="1">
    <citation type="submission" date="2018-02" db="EMBL/GenBank/DDBJ databases">
        <title>The genomes of Aspergillus section Nigri reveals drivers in fungal speciation.</title>
        <authorList>
            <consortium name="DOE Joint Genome Institute"/>
            <person name="Vesth T.C."/>
            <person name="Nybo J."/>
            <person name="Theobald S."/>
            <person name="Brandl J."/>
            <person name="Frisvad J.C."/>
            <person name="Nielsen K.F."/>
            <person name="Lyhne E.K."/>
            <person name="Kogle M.E."/>
            <person name="Kuo A."/>
            <person name="Riley R."/>
            <person name="Clum A."/>
            <person name="Nolan M."/>
            <person name="Lipzen A."/>
            <person name="Salamov A."/>
            <person name="Henrissat B."/>
            <person name="Wiebenga A."/>
            <person name="De vries R.P."/>
            <person name="Grigoriev I.V."/>
            <person name="Mortensen U.H."/>
            <person name="Andersen M.R."/>
            <person name="Baker S.E."/>
        </authorList>
    </citation>
    <scope>NUCLEOTIDE SEQUENCE [LARGE SCALE GENOMIC DNA]</scope>
    <source>
        <strain evidence="2 3">CBS 115571</strain>
    </source>
</reference>
<gene>
    <name evidence="2" type="ORF">BO99DRAFT_400833</name>
</gene>
<sequence length="65" mass="6861">MQAPVLPGSRHTVNVHGATAQSTCQPYDQIPGSPQYSPVSDSINPSDPLVTSSPCLALILEPQFN</sequence>
<protein>
    <submittedName>
        <fullName evidence="2">Uncharacterized protein</fullName>
    </submittedName>
</protein>
<organism evidence="2 3">
    <name type="scientific">Aspergillus violaceofuscus (strain CBS 115571)</name>
    <dbReference type="NCBI Taxonomy" id="1450538"/>
    <lineage>
        <taxon>Eukaryota</taxon>
        <taxon>Fungi</taxon>
        <taxon>Dikarya</taxon>
        <taxon>Ascomycota</taxon>
        <taxon>Pezizomycotina</taxon>
        <taxon>Eurotiomycetes</taxon>
        <taxon>Eurotiomycetidae</taxon>
        <taxon>Eurotiales</taxon>
        <taxon>Aspergillaceae</taxon>
        <taxon>Aspergillus</taxon>
    </lineage>
</organism>
<accession>A0A2V5HCX7</accession>
<feature type="region of interest" description="Disordered" evidence="1">
    <location>
        <begin position="23"/>
        <end position="47"/>
    </location>
</feature>
<dbReference type="Proteomes" id="UP000249829">
    <property type="component" value="Unassembled WGS sequence"/>
</dbReference>